<protein>
    <submittedName>
        <fullName evidence="2">Uncharacterized protein</fullName>
    </submittedName>
</protein>
<gene>
    <name evidence="2" type="ORF">PR048_032871</name>
</gene>
<accession>A0ABQ9G3G7</accession>
<feature type="region of interest" description="Disordered" evidence="1">
    <location>
        <begin position="139"/>
        <end position="196"/>
    </location>
</feature>
<feature type="compositionally biased region" description="Polar residues" evidence="1">
    <location>
        <begin position="185"/>
        <end position="196"/>
    </location>
</feature>
<feature type="compositionally biased region" description="Basic and acidic residues" evidence="1">
    <location>
        <begin position="168"/>
        <end position="184"/>
    </location>
</feature>
<evidence type="ECO:0000313" key="2">
    <source>
        <dbReference type="EMBL" id="KAJ8867009.1"/>
    </source>
</evidence>
<reference evidence="2 3" key="1">
    <citation type="submission" date="2023-02" db="EMBL/GenBank/DDBJ databases">
        <title>LHISI_Scaffold_Assembly.</title>
        <authorList>
            <person name="Stuart O.P."/>
            <person name="Cleave R."/>
            <person name="Magrath M.J.L."/>
            <person name="Mikheyev A.S."/>
        </authorList>
    </citation>
    <scope>NUCLEOTIDE SEQUENCE [LARGE SCALE GENOMIC DNA]</scope>
    <source>
        <strain evidence="2">Daus_M_001</strain>
        <tissue evidence="2">Leg muscle</tissue>
    </source>
</reference>
<dbReference type="EMBL" id="JARBHB010000016">
    <property type="protein sequence ID" value="KAJ8867009.1"/>
    <property type="molecule type" value="Genomic_DNA"/>
</dbReference>
<sequence>MALVWACPLQDITRQSYWGTSEKTRSQTTVFHPQVAGASPSSSPEGPRDTAPHCSRHQRKREGAPRVGLPFQPLQSIGTAQFHQQLNHHQYDHCSIQPIKHRSKPIAKLVTDFAPSRQPTLPTLTQVVYWYPISKLGYQHHSSQGDKRKPSLHCKKKVEKHQSNISPEVEKHQSNISPEVEKHQSNISPASSKSTTHTPPNCCLTCHKYKLRIACGNVSQERPLPMDSLLLAGRGDPLERDNTAHTSRTLNLVHGNGWHPALTTSTWSAMFADTITQRNLKPPAPLLHIIQWTSVSTGSLRPSAIKRNQATMAARANSTYYLKNDMVAKPGTKVTVTNYNKLTIALKMAEEQGVNLKPPKQLIITEQGMADSWKSWLQ</sequence>
<proteinExistence type="predicted"/>
<comment type="caution">
    <text evidence="2">The sequence shown here is derived from an EMBL/GenBank/DDBJ whole genome shotgun (WGS) entry which is preliminary data.</text>
</comment>
<name>A0ABQ9G3G7_9NEOP</name>
<keyword evidence="3" id="KW-1185">Reference proteome</keyword>
<feature type="compositionally biased region" description="Basic residues" evidence="1">
    <location>
        <begin position="150"/>
        <end position="159"/>
    </location>
</feature>
<dbReference type="Proteomes" id="UP001159363">
    <property type="component" value="Chromosome 15"/>
</dbReference>
<evidence type="ECO:0000256" key="1">
    <source>
        <dbReference type="SAM" id="MobiDB-lite"/>
    </source>
</evidence>
<organism evidence="2 3">
    <name type="scientific">Dryococelus australis</name>
    <dbReference type="NCBI Taxonomy" id="614101"/>
    <lineage>
        <taxon>Eukaryota</taxon>
        <taxon>Metazoa</taxon>
        <taxon>Ecdysozoa</taxon>
        <taxon>Arthropoda</taxon>
        <taxon>Hexapoda</taxon>
        <taxon>Insecta</taxon>
        <taxon>Pterygota</taxon>
        <taxon>Neoptera</taxon>
        <taxon>Polyneoptera</taxon>
        <taxon>Phasmatodea</taxon>
        <taxon>Verophasmatodea</taxon>
        <taxon>Anareolatae</taxon>
        <taxon>Phasmatidae</taxon>
        <taxon>Eurycanthinae</taxon>
        <taxon>Dryococelus</taxon>
    </lineage>
</organism>
<evidence type="ECO:0000313" key="3">
    <source>
        <dbReference type="Proteomes" id="UP001159363"/>
    </source>
</evidence>
<feature type="region of interest" description="Disordered" evidence="1">
    <location>
        <begin position="24"/>
        <end position="67"/>
    </location>
</feature>